<sequence length="129" mass="14620">MQAQAAFRMFTSVETQNNLNPVNLVTYPNDFIGVRLSYNLTCSNNTITIIPLRFISLNGTFNIVNLNYTLPPVNYCPTNLTNTTSSDKINIFTLPDNFLLIRHWRLLDGSSNMVEYYGLITSNLGFITN</sequence>
<name>A0ACA9MDH0_9GLOM</name>
<keyword evidence="2" id="KW-1185">Reference proteome</keyword>
<evidence type="ECO:0000313" key="1">
    <source>
        <dbReference type="EMBL" id="CAG8580486.1"/>
    </source>
</evidence>
<dbReference type="Proteomes" id="UP000789860">
    <property type="component" value="Unassembled WGS sequence"/>
</dbReference>
<gene>
    <name evidence="1" type="ORF">SCALOS_LOCUS6185</name>
</gene>
<proteinExistence type="predicted"/>
<feature type="non-terminal residue" evidence="1">
    <location>
        <position position="129"/>
    </location>
</feature>
<organism evidence="1 2">
    <name type="scientific">Scutellospora calospora</name>
    <dbReference type="NCBI Taxonomy" id="85575"/>
    <lineage>
        <taxon>Eukaryota</taxon>
        <taxon>Fungi</taxon>
        <taxon>Fungi incertae sedis</taxon>
        <taxon>Mucoromycota</taxon>
        <taxon>Glomeromycotina</taxon>
        <taxon>Glomeromycetes</taxon>
        <taxon>Diversisporales</taxon>
        <taxon>Gigasporaceae</taxon>
        <taxon>Scutellospora</taxon>
    </lineage>
</organism>
<dbReference type="EMBL" id="CAJVPM010011359">
    <property type="protein sequence ID" value="CAG8580486.1"/>
    <property type="molecule type" value="Genomic_DNA"/>
</dbReference>
<reference evidence="1" key="1">
    <citation type="submission" date="2021-06" db="EMBL/GenBank/DDBJ databases">
        <authorList>
            <person name="Kallberg Y."/>
            <person name="Tangrot J."/>
            <person name="Rosling A."/>
        </authorList>
    </citation>
    <scope>NUCLEOTIDE SEQUENCE</scope>
    <source>
        <strain evidence="1">AU212A</strain>
    </source>
</reference>
<accession>A0ACA9MDH0</accession>
<evidence type="ECO:0000313" key="2">
    <source>
        <dbReference type="Proteomes" id="UP000789860"/>
    </source>
</evidence>
<protein>
    <submittedName>
        <fullName evidence="1">3622_t:CDS:1</fullName>
    </submittedName>
</protein>
<comment type="caution">
    <text evidence="1">The sequence shown here is derived from an EMBL/GenBank/DDBJ whole genome shotgun (WGS) entry which is preliminary data.</text>
</comment>
<feature type="non-terminal residue" evidence="1">
    <location>
        <position position="1"/>
    </location>
</feature>